<proteinExistence type="predicted"/>
<gene>
    <name evidence="3" type="ORF">UFOVP1146_49</name>
    <name evidence="4" type="ORF">UFOVP1638_96</name>
    <name evidence="1" type="ORF">UFOVP812_382</name>
    <name evidence="2" type="ORF">UFOVP818_183</name>
</gene>
<dbReference type="InterPro" id="IPR011051">
    <property type="entry name" value="RmlC_Cupin_sf"/>
</dbReference>
<evidence type="ECO:0000313" key="1">
    <source>
        <dbReference type="EMBL" id="CAB4164113.1"/>
    </source>
</evidence>
<dbReference type="SUPFAM" id="SSF51182">
    <property type="entry name" value="RmlC-like cupins"/>
    <property type="match status" value="1"/>
</dbReference>
<sequence length="120" mass="13871">MSKFGKVWGQTELLEANGVLEFHRIEAVAGGTCSKHKHKFKWNGFFVESGRMIIRVWKGNYDLIDETILTAGQYTKVAPGEYHQFEAVEDCVAFELYWAEFDHNDIERETVGNLRKINDI</sequence>
<name>A0A6J5T085_9CAUD</name>
<dbReference type="CDD" id="cd02208">
    <property type="entry name" value="cupin_RmlC-like"/>
    <property type="match status" value="1"/>
</dbReference>
<reference evidence="4" key="1">
    <citation type="submission" date="2020-05" db="EMBL/GenBank/DDBJ databases">
        <authorList>
            <person name="Chiriac C."/>
            <person name="Salcher M."/>
            <person name="Ghai R."/>
            <person name="Kavagutti S V."/>
        </authorList>
    </citation>
    <scope>NUCLEOTIDE SEQUENCE</scope>
</reference>
<evidence type="ECO:0000313" key="2">
    <source>
        <dbReference type="EMBL" id="CAB4165647.1"/>
    </source>
</evidence>
<dbReference type="EMBL" id="LR796758">
    <property type="protein sequence ID" value="CAB4164113.1"/>
    <property type="molecule type" value="Genomic_DNA"/>
</dbReference>
<organism evidence="4">
    <name type="scientific">uncultured Caudovirales phage</name>
    <dbReference type="NCBI Taxonomy" id="2100421"/>
    <lineage>
        <taxon>Viruses</taxon>
        <taxon>Duplodnaviria</taxon>
        <taxon>Heunggongvirae</taxon>
        <taxon>Uroviricota</taxon>
        <taxon>Caudoviricetes</taxon>
        <taxon>Peduoviridae</taxon>
        <taxon>Maltschvirus</taxon>
        <taxon>Maltschvirus maltsch</taxon>
    </lineage>
</organism>
<dbReference type="InterPro" id="IPR014710">
    <property type="entry name" value="RmlC-like_jellyroll"/>
</dbReference>
<dbReference type="EMBL" id="LR797502">
    <property type="protein sequence ID" value="CAB4220940.1"/>
    <property type="molecule type" value="Genomic_DNA"/>
</dbReference>
<protein>
    <submittedName>
        <fullName evidence="4">Uncharacterized protein</fullName>
    </submittedName>
</protein>
<accession>A0A6J5T085</accession>
<dbReference type="EMBL" id="LR797099">
    <property type="protein sequence ID" value="CAB4186703.1"/>
    <property type="molecule type" value="Genomic_DNA"/>
</dbReference>
<dbReference type="EMBL" id="LR796776">
    <property type="protein sequence ID" value="CAB4165647.1"/>
    <property type="molecule type" value="Genomic_DNA"/>
</dbReference>
<dbReference type="Gene3D" id="2.60.120.10">
    <property type="entry name" value="Jelly Rolls"/>
    <property type="match status" value="1"/>
</dbReference>
<evidence type="ECO:0000313" key="3">
    <source>
        <dbReference type="EMBL" id="CAB4186703.1"/>
    </source>
</evidence>
<evidence type="ECO:0000313" key="4">
    <source>
        <dbReference type="EMBL" id="CAB4220940.1"/>
    </source>
</evidence>